<dbReference type="Gene3D" id="3.40.33.10">
    <property type="entry name" value="CAP"/>
    <property type="match status" value="1"/>
</dbReference>
<keyword evidence="1" id="KW-0732">Signal</keyword>
<protein>
    <submittedName>
        <fullName evidence="3">Peptidase inhibitor 15</fullName>
    </submittedName>
</protein>
<dbReference type="OrthoDB" id="414826at2759"/>
<proteinExistence type="predicted"/>
<evidence type="ECO:0000256" key="1">
    <source>
        <dbReference type="SAM" id="SignalP"/>
    </source>
</evidence>
<dbReference type="AlphaFoldDB" id="A0A3N0YMC1"/>
<feature type="signal peptide" evidence="1">
    <location>
        <begin position="1"/>
        <end position="23"/>
    </location>
</feature>
<name>A0A3N0YMC1_ANAGA</name>
<keyword evidence="4" id="KW-1185">Reference proteome</keyword>
<feature type="domain" description="SCP" evidence="2">
    <location>
        <begin position="64"/>
        <end position="203"/>
    </location>
</feature>
<feature type="chain" id="PRO_5017970461" evidence="1">
    <location>
        <begin position="24"/>
        <end position="233"/>
    </location>
</feature>
<dbReference type="InterPro" id="IPR001283">
    <property type="entry name" value="CRISP-related"/>
</dbReference>
<dbReference type="PANTHER" id="PTHR10334">
    <property type="entry name" value="CYSTEINE-RICH SECRETORY PROTEIN-RELATED"/>
    <property type="match status" value="1"/>
</dbReference>
<evidence type="ECO:0000259" key="2">
    <source>
        <dbReference type="SMART" id="SM00198"/>
    </source>
</evidence>
<reference evidence="3 4" key="1">
    <citation type="submission" date="2018-10" db="EMBL/GenBank/DDBJ databases">
        <title>Genome assembly for a Yunnan-Guizhou Plateau 3E fish, Anabarilius grahami (Regan), and its evolutionary and genetic applications.</title>
        <authorList>
            <person name="Jiang W."/>
        </authorList>
    </citation>
    <scope>NUCLEOTIDE SEQUENCE [LARGE SCALE GENOMIC DNA]</scope>
    <source>
        <strain evidence="3">AG-KIZ</strain>
        <tissue evidence="3">Muscle</tissue>
    </source>
</reference>
<dbReference type="Pfam" id="PF00188">
    <property type="entry name" value="CAP"/>
    <property type="match status" value="1"/>
</dbReference>
<evidence type="ECO:0000313" key="4">
    <source>
        <dbReference type="Proteomes" id="UP000281406"/>
    </source>
</evidence>
<evidence type="ECO:0000313" key="3">
    <source>
        <dbReference type="EMBL" id="ROL46888.1"/>
    </source>
</evidence>
<dbReference type="InterPro" id="IPR014044">
    <property type="entry name" value="CAP_dom"/>
</dbReference>
<dbReference type="EMBL" id="RJVU01036174">
    <property type="protein sequence ID" value="ROL46888.1"/>
    <property type="molecule type" value="Genomic_DNA"/>
</dbReference>
<accession>A0A3N0YMC1</accession>
<sequence length="233" mass="25984">MNLACAQLFFAAALWTLPCMTAAVAMSGATELLHLNEVSMEAVLRNSSDTSAPRARRKRFISSKDMTALLDYHNRVRSQVFPPAANMEYMVWDERLAKSAESWASQCIWDHGPPHVLRHTGQNLSIISGRYRSIVDLVRSWYDERHSFSFPNRCSGSVCTHYTQAVRSSPQSNLIVTGIKGLGELPVSVYTAVRTAAPTHALTLTEWIDHCVKEVEERGVPASSQDHKPVQDV</sequence>
<comment type="caution">
    <text evidence="3">The sequence shown here is derived from an EMBL/GenBank/DDBJ whole genome shotgun (WGS) entry which is preliminary data.</text>
</comment>
<gene>
    <name evidence="3" type="ORF">DPX16_20540</name>
</gene>
<dbReference type="SMART" id="SM00198">
    <property type="entry name" value="SCP"/>
    <property type="match status" value="1"/>
</dbReference>
<dbReference type="SUPFAM" id="SSF55797">
    <property type="entry name" value="PR-1-like"/>
    <property type="match status" value="1"/>
</dbReference>
<dbReference type="Proteomes" id="UP000281406">
    <property type="component" value="Unassembled WGS sequence"/>
</dbReference>
<organism evidence="3 4">
    <name type="scientific">Anabarilius grahami</name>
    <name type="common">Kanglang fish</name>
    <name type="synonym">Barilius grahami</name>
    <dbReference type="NCBI Taxonomy" id="495550"/>
    <lineage>
        <taxon>Eukaryota</taxon>
        <taxon>Metazoa</taxon>
        <taxon>Chordata</taxon>
        <taxon>Craniata</taxon>
        <taxon>Vertebrata</taxon>
        <taxon>Euteleostomi</taxon>
        <taxon>Actinopterygii</taxon>
        <taxon>Neopterygii</taxon>
        <taxon>Teleostei</taxon>
        <taxon>Ostariophysi</taxon>
        <taxon>Cypriniformes</taxon>
        <taxon>Xenocyprididae</taxon>
        <taxon>Xenocypridinae</taxon>
        <taxon>Xenocypridinae incertae sedis</taxon>
        <taxon>Anabarilius</taxon>
    </lineage>
</organism>
<dbReference type="InterPro" id="IPR035940">
    <property type="entry name" value="CAP_sf"/>
</dbReference>